<dbReference type="Pfam" id="PF13663">
    <property type="entry name" value="DUF4148"/>
    <property type="match status" value="1"/>
</dbReference>
<dbReference type="AlphaFoldDB" id="A0A4Q1HKY2"/>
<comment type="caution">
    <text evidence="3">The sequence shown here is derived from an EMBL/GenBank/DDBJ whole genome shotgun (WGS) entry which is preliminary data.</text>
</comment>
<proteinExistence type="predicted"/>
<organism evidence="3 4">
    <name type="scientific">Achromobacter aloeverae</name>
    <dbReference type="NCBI Taxonomy" id="1750518"/>
    <lineage>
        <taxon>Bacteria</taxon>
        <taxon>Pseudomonadati</taxon>
        <taxon>Pseudomonadota</taxon>
        <taxon>Betaproteobacteria</taxon>
        <taxon>Burkholderiales</taxon>
        <taxon>Alcaligenaceae</taxon>
        <taxon>Achromobacter</taxon>
    </lineage>
</organism>
<evidence type="ECO:0008006" key="5">
    <source>
        <dbReference type="Google" id="ProtNLM"/>
    </source>
</evidence>
<feature type="chain" id="PRO_5020768666" description="DUF4148 domain-containing protein" evidence="2">
    <location>
        <begin position="23"/>
        <end position="95"/>
    </location>
</feature>
<evidence type="ECO:0000256" key="2">
    <source>
        <dbReference type="SAM" id="SignalP"/>
    </source>
</evidence>
<dbReference type="EMBL" id="PYAL01000003">
    <property type="protein sequence ID" value="RXN90629.1"/>
    <property type="molecule type" value="Genomic_DNA"/>
</dbReference>
<name>A0A4Q1HKY2_9BURK</name>
<feature type="region of interest" description="Disordered" evidence="1">
    <location>
        <begin position="25"/>
        <end position="69"/>
    </location>
</feature>
<dbReference type="RefSeq" id="WP_129151055.1">
    <property type="nucleotide sequence ID" value="NZ_JBHSDO010000014.1"/>
</dbReference>
<reference evidence="3 4" key="1">
    <citation type="journal article" date="2017" name="Int. J. Syst. Evol. Microbiol.">
        <title>Achromobacter aloeverae sp. nov., isolated from the root of Aloe vera (L.) Burm.f.</title>
        <authorList>
            <person name="Kuncharoen N."/>
            <person name="Muramatsu Y."/>
            <person name="Shibata C."/>
            <person name="Kamakura Y."/>
            <person name="Nakagawa Y."/>
            <person name="Tanasupawat S."/>
        </authorList>
    </citation>
    <scope>NUCLEOTIDE SEQUENCE [LARGE SCALE GENOMIC DNA]</scope>
    <source>
        <strain evidence="3 4">AVA-1</strain>
    </source>
</reference>
<dbReference type="InterPro" id="IPR025421">
    <property type="entry name" value="DUF4148"/>
</dbReference>
<dbReference type="OrthoDB" id="8777858at2"/>
<evidence type="ECO:0000256" key="1">
    <source>
        <dbReference type="SAM" id="MobiDB-lite"/>
    </source>
</evidence>
<accession>A0A4Q1HKY2</accession>
<evidence type="ECO:0000313" key="3">
    <source>
        <dbReference type="EMBL" id="RXN90629.1"/>
    </source>
</evidence>
<keyword evidence="2" id="KW-0732">Signal</keyword>
<gene>
    <name evidence="3" type="ORF">C7R54_12720</name>
</gene>
<feature type="signal peptide" evidence="2">
    <location>
        <begin position="1"/>
        <end position="22"/>
    </location>
</feature>
<feature type="compositionally biased region" description="Low complexity" evidence="1">
    <location>
        <begin position="37"/>
        <end position="60"/>
    </location>
</feature>
<keyword evidence="4" id="KW-1185">Reference proteome</keyword>
<dbReference type="Proteomes" id="UP000290849">
    <property type="component" value="Unassembled WGS sequence"/>
</dbReference>
<protein>
    <recommendedName>
        <fullName evidence="5">DUF4148 domain-containing protein</fullName>
    </recommendedName>
</protein>
<evidence type="ECO:0000313" key="4">
    <source>
        <dbReference type="Proteomes" id="UP000290849"/>
    </source>
</evidence>
<sequence length="95" mass="9868">MKTAPLALAACILLAGASTAFAFTPPQDPDAPAQVVPLAPRATPAQQTQAQTQAPGAAAPRKTRAQVQEELAQAKANGQYTFGELDYPPQTLQPD</sequence>